<evidence type="ECO:0000256" key="1">
    <source>
        <dbReference type="ARBA" id="ARBA00022737"/>
    </source>
</evidence>
<dbReference type="Proteomes" id="UP000585474">
    <property type="component" value="Unassembled WGS sequence"/>
</dbReference>
<dbReference type="PANTHER" id="PTHR45958:SF14">
    <property type="entry name" value="RING-TYPE E3 UBIQUITIN TRANSFERASE"/>
    <property type="match status" value="1"/>
</dbReference>
<gene>
    <name evidence="2" type="ORF">Acr_28g0003440</name>
</gene>
<accession>A0A7J0H993</accession>
<keyword evidence="1" id="KW-0677">Repeat</keyword>
<comment type="caution">
    <text evidence="2">The sequence shown here is derived from an EMBL/GenBank/DDBJ whole genome shotgun (WGS) entry which is preliminary data.</text>
</comment>
<dbReference type="InterPro" id="IPR000225">
    <property type="entry name" value="Armadillo"/>
</dbReference>
<dbReference type="SMART" id="SM00185">
    <property type="entry name" value="ARM"/>
    <property type="match status" value="3"/>
</dbReference>
<name>A0A7J0H993_9ERIC</name>
<dbReference type="OrthoDB" id="629492at2759"/>
<dbReference type="EMBL" id="BJWL01000028">
    <property type="protein sequence ID" value="GFZ19639.1"/>
    <property type="molecule type" value="Genomic_DNA"/>
</dbReference>
<sequence>MHLRNRLLSKLIANNPLDDRAHPMTNTSQAPGLKRLHREMADQMRIMNENNALLMQHLTANNPTPPPPTPIDPPFIERVMRTRVSSRFKLPTQLRVYEGKIDPMGHLDLYKSLMALQGYSDEVMYKAFFATLKGSARSWYRKLSPGTIDSFDDLSKLFVANFMSCQAILEVEDPSDKVVIMAIMEGLCLGPLFKGANCWLYQEGITDTEMEALRAEMEKITLVDPKESENAKHLEEIAPISIHPKAKTSAKLPPLCKLSGTLCQSSVLITLITGIIRDKAIVASSSNGRSHYFCAMVKALPRYQLDGNQFCLLNSNCINPLADLLLGEDTNVQIASVEALSALLLDSTSSNGFKRGADELKQLGVIDVVIHLFTEFRHEELQEKAIWMLSRLLRAESLAPHISLNQALVRALVEALKHGCAVIKRHAQEALANLSGLMERHRVKLGHKDSLAVAEKMLHCIYVV</sequence>
<dbReference type="InterPro" id="IPR052608">
    <property type="entry name" value="U-box_domain_protein"/>
</dbReference>
<dbReference type="Gene3D" id="1.25.10.10">
    <property type="entry name" value="Leucine-rich Repeat Variant"/>
    <property type="match status" value="1"/>
</dbReference>
<dbReference type="InterPro" id="IPR011989">
    <property type="entry name" value="ARM-like"/>
</dbReference>
<evidence type="ECO:0008006" key="4">
    <source>
        <dbReference type="Google" id="ProtNLM"/>
    </source>
</evidence>
<dbReference type="AlphaFoldDB" id="A0A7J0H993"/>
<evidence type="ECO:0000313" key="2">
    <source>
        <dbReference type="EMBL" id="GFZ19639.1"/>
    </source>
</evidence>
<proteinExistence type="predicted"/>
<protein>
    <recommendedName>
        <fullName evidence="4">ARM repeat superfamily protein</fullName>
    </recommendedName>
</protein>
<dbReference type="PANTHER" id="PTHR45958">
    <property type="entry name" value="RING-TYPE E3 UBIQUITIN TRANSFERASE"/>
    <property type="match status" value="1"/>
</dbReference>
<reference evidence="2 3" key="1">
    <citation type="submission" date="2019-07" db="EMBL/GenBank/DDBJ databases">
        <title>De Novo Assembly of kiwifruit Actinidia rufa.</title>
        <authorList>
            <person name="Sugita-Konishi S."/>
            <person name="Sato K."/>
            <person name="Mori E."/>
            <person name="Abe Y."/>
            <person name="Kisaki G."/>
            <person name="Hamano K."/>
            <person name="Suezawa K."/>
            <person name="Otani M."/>
            <person name="Fukuda T."/>
            <person name="Manabe T."/>
            <person name="Gomi K."/>
            <person name="Tabuchi M."/>
            <person name="Akimitsu K."/>
            <person name="Kataoka I."/>
        </authorList>
    </citation>
    <scope>NUCLEOTIDE SEQUENCE [LARGE SCALE GENOMIC DNA]</scope>
    <source>
        <strain evidence="3">cv. Fuchu</strain>
    </source>
</reference>
<dbReference type="InterPro" id="IPR016024">
    <property type="entry name" value="ARM-type_fold"/>
</dbReference>
<dbReference type="SUPFAM" id="SSF48371">
    <property type="entry name" value="ARM repeat"/>
    <property type="match status" value="1"/>
</dbReference>
<evidence type="ECO:0000313" key="3">
    <source>
        <dbReference type="Proteomes" id="UP000585474"/>
    </source>
</evidence>
<keyword evidence="3" id="KW-1185">Reference proteome</keyword>
<organism evidence="2 3">
    <name type="scientific">Actinidia rufa</name>
    <dbReference type="NCBI Taxonomy" id="165716"/>
    <lineage>
        <taxon>Eukaryota</taxon>
        <taxon>Viridiplantae</taxon>
        <taxon>Streptophyta</taxon>
        <taxon>Embryophyta</taxon>
        <taxon>Tracheophyta</taxon>
        <taxon>Spermatophyta</taxon>
        <taxon>Magnoliopsida</taxon>
        <taxon>eudicotyledons</taxon>
        <taxon>Gunneridae</taxon>
        <taxon>Pentapetalae</taxon>
        <taxon>asterids</taxon>
        <taxon>Ericales</taxon>
        <taxon>Actinidiaceae</taxon>
        <taxon>Actinidia</taxon>
    </lineage>
</organism>